<dbReference type="AlphaFoldDB" id="A0A9P9AG91"/>
<dbReference type="Proteomes" id="UP000770015">
    <property type="component" value="Unassembled WGS sequence"/>
</dbReference>
<reference evidence="2" key="1">
    <citation type="journal article" date="2021" name="Nat. Commun.">
        <title>Genetic determinants of endophytism in the Arabidopsis root mycobiome.</title>
        <authorList>
            <person name="Mesny F."/>
            <person name="Miyauchi S."/>
            <person name="Thiergart T."/>
            <person name="Pickel B."/>
            <person name="Atanasova L."/>
            <person name="Karlsson M."/>
            <person name="Huettel B."/>
            <person name="Barry K.W."/>
            <person name="Haridas S."/>
            <person name="Chen C."/>
            <person name="Bauer D."/>
            <person name="Andreopoulos W."/>
            <person name="Pangilinan J."/>
            <person name="LaButti K."/>
            <person name="Riley R."/>
            <person name="Lipzen A."/>
            <person name="Clum A."/>
            <person name="Drula E."/>
            <person name="Henrissat B."/>
            <person name="Kohler A."/>
            <person name="Grigoriev I.V."/>
            <person name="Martin F.M."/>
            <person name="Hacquard S."/>
        </authorList>
    </citation>
    <scope>NUCLEOTIDE SEQUENCE</scope>
    <source>
        <strain evidence="2">MPI-SDFR-AT-0117</strain>
    </source>
</reference>
<accession>A0A9P9AG91</accession>
<sequence length="475" mass="52680">MFAMPDVTYTNCNDVSPQMAMSMGVADFLGPWILMPLNDLEAVATANGTAPHPRPIHVGLLSDLVQIRRLFDGAAEKIRRLANHDFEPPLKYDPRDVPPAPNKNPSFGTYGLSKMNTSREEVALSNAVTNLSRAFLINEMMLHFRGDGFLEMACEVIPKSFKSTEYGQRWHGSMDDLLEPDEDMSEPTLAKNRKSVQEFAQLALDDFMDFLSYLDYTPNPLSQGLPTAMKEPLEGVDHAKARKTSAPKLKPKIYAMSDLLSESPPDIRDILPEGADSVKDKSARGAATYHPLLGETLYSILLCHAILQTPASRLVRLAHTVAYLHSLCKPFPFTKITRPNAMADWEIVLVGSGNWINMPNLCVEQNKPTPGATSATVDLKNVTGSSICSADATLTIPERRRQREIVAHAFYLYDGGVPWHIKGPTDLVSQSLRDKLPKRPRIIGFWVENTPQPGESKKRKKKKKKKGKQASTSSA</sequence>
<keyword evidence="3" id="KW-1185">Reference proteome</keyword>
<evidence type="ECO:0000313" key="2">
    <source>
        <dbReference type="EMBL" id="KAH6695359.1"/>
    </source>
</evidence>
<feature type="region of interest" description="Disordered" evidence="1">
    <location>
        <begin position="443"/>
        <end position="475"/>
    </location>
</feature>
<name>A0A9P9AG91_9PEZI</name>
<dbReference type="OrthoDB" id="420046at2759"/>
<organism evidence="2 3">
    <name type="scientific">Plectosphaerella plurivora</name>
    <dbReference type="NCBI Taxonomy" id="936078"/>
    <lineage>
        <taxon>Eukaryota</taxon>
        <taxon>Fungi</taxon>
        <taxon>Dikarya</taxon>
        <taxon>Ascomycota</taxon>
        <taxon>Pezizomycotina</taxon>
        <taxon>Sordariomycetes</taxon>
        <taxon>Hypocreomycetidae</taxon>
        <taxon>Glomerellales</taxon>
        <taxon>Plectosphaerellaceae</taxon>
        <taxon>Plectosphaerella</taxon>
    </lineage>
</organism>
<evidence type="ECO:0000256" key="1">
    <source>
        <dbReference type="SAM" id="MobiDB-lite"/>
    </source>
</evidence>
<comment type="caution">
    <text evidence="2">The sequence shown here is derived from an EMBL/GenBank/DDBJ whole genome shotgun (WGS) entry which is preliminary data.</text>
</comment>
<dbReference type="EMBL" id="JAGSXJ010000002">
    <property type="protein sequence ID" value="KAH6695359.1"/>
    <property type="molecule type" value="Genomic_DNA"/>
</dbReference>
<proteinExistence type="predicted"/>
<evidence type="ECO:0000313" key="3">
    <source>
        <dbReference type="Proteomes" id="UP000770015"/>
    </source>
</evidence>
<protein>
    <submittedName>
        <fullName evidence="2">Uncharacterized protein</fullName>
    </submittedName>
</protein>
<feature type="compositionally biased region" description="Basic residues" evidence="1">
    <location>
        <begin position="457"/>
        <end position="468"/>
    </location>
</feature>
<gene>
    <name evidence="2" type="ORF">F5X68DRAFT_243923</name>
</gene>